<gene>
    <name evidence="2" type="ORF">Baya_10439</name>
</gene>
<accession>A0A556UF79</accession>
<evidence type="ECO:0000313" key="3">
    <source>
        <dbReference type="Proteomes" id="UP000319801"/>
    </source>
</evidence>
<feature type="compositionally biased region" description="Basic and acidic residues" evidence="1">
    <location>
        <begin position="17"/>
        <end position="36"/>
    </location>
</feature>
<protein>
    <submittedName>
        <fullName evidence="2">Uncharacterized protein</fullName>
    </submittedName>
</protein>
<evidence type="ECO:0000313" key="2">
    <source>
        <dbReference type="EMBL" id="TSO57301.1"/>
    </source>
</evidence>
<keyword evidence="3" id="KW-1185">Reference proteome</keyword>
<dbReference type="EMBL" id="VCAZ01000068">
    <property type="protein sequence ID" value="TSO57301.1"/>
    <property type="molecule type" value="Genomic_DNA"/>
</dbReference>
<dbReference type="Proteomes" id="UP000319801">
    <property type="component" value="Unassembled WGS sequence"/>
</dbReference>
<evidence type="ECO:0000256" key="1">
    <source>
        <dbReference type="SAM" id="MobiDB-lite"/>
    </source>
</evidence>
<proteinExistence type="predicted"/>
<name>A0A556UF79_BAGYA</name>
<sequence>MPKEKHWALWGLKKKRKEPEGSKDDRSDKTKTTSESCKHLPLFAASVYTSNLTSPPELATLRPTDA</sequence>
<organism evidence="2 3">
    <name type="scientific">Bagarius yarrelli</name>
    <name type="common">Goonch</name>
    <name type="synonym">Bagrus yarrelli</name>
    <dbReference type="NCBI Taxonomy" id="175774"/>
    <lineage>
        <taxon>Eukaryota</taxon>
        <taxon>Metazoa</taxon>
        <taxon>Chordata</taxon>
        <taxon>Craniata</taxon>
        <taxon>Vertebrata</taxon>
        <taxon>Euteleostomi</taxon>
        <taxon>Actinopterygii</taxon>
        <taxon>Neopterygii</taxon>
        <taxon>Teleostei</taxon>
        <taxon>Ostariophysi</taxon>
        <taxon>Siluriformes</taxon>
        <taxon>Sisoridae</taxon>
        <taxon>Sisorinae</taxon>
        <taxon>Bagarius</taxon>
    </lineage>
</organism>
<comment type="caution">
    <text evidence="2">The sequence shown here is derived from an EMBL/GenBank/DDBJ whole genome shotgun (WGS) entry which is preliminary data.</text>
</comment>
<feature type="region of interest" description="Disordered" evidence="1">
    <location>
        <begin position="1"/>
        <end position="36"/>
    </location>
</feature>
<reference evidence="2 3" key="1">
    <citation type="journal article" date="2019" name="Genome Biol. Evol.">
        <title>Whole-Genome Sequencing of the Giant Devil Catfish, Bagarius yarrelli.</title>
        <authorList>
            <person name="Jiang W."/>
            <person name="Lv Y."/>
            <person name="Cheng L."/>
            <person name="Yang K."/>
            <person name="Chao B."/>
            <person name="Wang X."/>
            <person name="Li Y."/>
            <person name="Pan X."/>
            <person name="You X."/>
            <person name="Zhang Y."/>
            <person name="Yang J."/>
            <person name="Li J."/>
            <person name="Zhang X."/>
            <person name="Liu S."/>
            <person name="Sun C."/>
            <person name="Yang J."/>
            <person name="Shi Q."/>
        </authorList>
    </citation>
    <scope>NUCLEOTIDE SEQUENCE [LARGE SCALE GENOMIC DNA]</scope>
    <source>
        <strain evidence="2">JWS20170419001</strain>
        <tissue evidence="2">Muscle</tissue>
    </source>
</reference>
<dbReference type="AlphaFoldDB" id="A0A556UF79"/>